<protein>
    <submittedName>
        <fullName evidence="1">Uncharacterized protein</fullName>
    </submittedName>
</protein>
<name>A0A016V899_9BILA</name>
<evidence type="ECO:0000313" key="2">
    <source>
        <dbReference type="Proteomes" id="UP000024635"/>
    </source>
</evidence>
<sequence>MEENRAAAPALVYDLLEFAVEYEKPGLLQIEVIAKVRFQAMGPKKNRKASSLAAQVEKLSIAPPIPELDERPRPRRLVDAISVYVEGNALLALAHRDKNELRACLNYVMGGLYLHFAEKSLDENVCPNFLRELQKMFGEGFRVPEYLFLVNLIRFNC</sequence>
<dbReference type="AlphaFoldDB" id="A0A016V899"/>
<organism evidence="1 2">
    <name type="scientific">Ancylostoma ceylanicum</name>
    <dbReference type="NCBI Taxonomy" id="53326"/>
    <lineage>
        <taxon>Eukaryota</taxon>
        <taxon>Metazoa</taxon>
        <taxon>Ecdysozoa</taxon>
        <taxon>Nematoda</taxon>
        <taxon>Chromadorea</taxon>
        <taxon>Rhabditida</taxon>
        <taxon>Rhabditina</taxon>
        <taxon>Rhabditomorpha</taxon>
        <taxon>Strongyloidea</taxon>
        <taxon>Ancylostomatidae</taxon>
        <taxon>Ancylostomatinae</taxon>
        <taxon>Ancylostoma</taxon>
    </lineage>
</organism>
<evidence type="ECO:0000313" key="1">
    <source>
        <dbReference type="EMBL" id="EYC23650.1"/>
    </source>
</evidence>
<keyword evidence="2" id="KW-1185">Reference proteome</keyword>
<reference evidence="2" key="1">
    <citation type="journal article" date="2015" name="Nat. Genet.">
        <title>The genome and transcriptome of the zoonotic hookworm Ancylostoma ceylanicum identify infection-specific gene families.</title>
        <authorList>
            <person name="Schwarz E.M."/>
            <person name="Hu Y."/>
            <person name="Antoshechkin I."/>
            <person name="Miller M.M."/>
            <person name="Sternberg P.W."/>
            <person name="Aroian R.V."/>
        </authorList>
    </citation>
    <scope>NUCLEOTIDE SEQUENCE</scope>
    <source>
        <strain evidence="2">HY135</strain>
    </source>
</reference>
<dbReference type="OrthoDB" id="10597323at2759"/>
<gene>
    <name evidence="1" type="primary">Acey_s0015.g2762</name>
    <name evidence="1" type="ORF">Y032_0015g2762</name>
</gene>
<dbReference type="EMBL" id="JARK01001351">
    <property type="protein sequence ID" value="EYC23650.1"/>
    <property type="molecule type" value="Genomic_DNA"/>
</dbReference>
<proteinExistence type="predicted"/>
<accession>A0A016V899</accession>
<dbReference type="Proteomes" id="UP000024635">
    <property type="component" value="Unassembled WGS sequence"/>
</dbReference>
<comment type="caution">
    <text evidence="1">The sequence shown here is derived from an EMBL/GenBank/DDBJ whole genome shotgun (WGS) entry which is preliminary data.</text>
</comment>